<evidence type="ECO:0000256" key="6">
    <source>
        <dbReference type="SAM" id="MobiDB-lite"/>
    </source>
</evidence>
<feature type="transmembrane region" description="Helical" evidence="7">
    <location>
        <begin position="378"/>
        <end position="397"/>
    </location>
</feature>
<dbReference type="Proteomes" id="UP000007304">
    <property type="component" value="Unassembled WGS sequence"/>
</dbReference>
<dbReference type="VEuPathDB" id="FungiDB:HMPREF1120_09017"/>
<dbReference type="FunFam" id="1.20.1250.20:FF:000509">
    <property type="entry name" value="MFS general substrate transporter"/>
    <property type="match status" value="1"/>
</dbReference>
<evidence type="ECO:0000256" key="2">
    <source>
        <dbReference type="ARBA" id="ARBA00022692"/>
    </source>
</evidence>
<dbReference type="OMA" id="GYGWGFM"/>
<comment type="similarity">
    <text evidence="5">Belongs to the major facilitator superfamily. CAR1 family.</text>
</comment>
<feature type="transmembrane region" description="Helical" evidence="7">
    <location>
        <begin position="56"/>
        <end position="77"/>
    </location>
</feature>
<keyword evidence="3 7" id="KW-1133">Transmembrane helix</keyword>
<sequence>MVTVGETQPLLGGPNLQREDTDHQPLLVTQDAVVVVAFDADGDEDNPQDWPAAYKWGIVALLAFMAFTVTFTCISVVPVSNRIVDDLSHGHSSKSASVLLVTIWELGESAGPLLIAPLSEMFGRYPVFNVANVLFIGATILAALCQTTPLFIGARALTGLAVASNVLSPAIVGDMFVSDQRGSAMSMIMFAPLLGGAVSPAIAGLVAESLGWRQVLWMSVILAGICEVVFLTCFRETYKVAILKRRAEKIRRGMDLHRGPGLPRPSIVFADADMQAESHHRFWDSIMRPAVVFGSSTVLQVMSLSGSLMFAFFYIMSTSLPDILEGIYGLSPAKTGSTFIAFSAGSAISVVIINRLLDRIYVSLRARNKGLDQPEYRLPLVIVGGFSVPLVVALYGWTAQIQLPVWVLVVTLVLLGSTTMLAFIPLLAYVVDAFKLHSASALTAVIVTRCLMGTFLPLATQPLVSRFGWGWGFMVFAAASLAMAPIPVLVFKFGARWRRWSRYTRGSEE</sequence>
<feature type="transmembrane region" description="Helical" evidence="7">
    <location>
        <begin position="441"/>
        <end position="459"/>
    </location>
</feature>
<reference evidence="9" key="1">
    <citation type="submission" date="2011-07" db="EMBL/GenBank/DDBJ databases">
        <title>The Genome Sequence of Exophiala (Wangiella) dermatitidis NIH/UT8656.</title>
        <authorList>
            <consortium name="The Broad Institute Genome Sequencing Platform"/>
            <person name="Cuomo C."/>
            <person name="Wang Z."/>
            <person name="Hunicke-Smith S."/>
            <person name="Szanislo P.J."/>
            <person name="Earl A."/>
            <person name="Young S.K."/>
            <person name="Zeng Q."/>
            <person name="Gargeya S."/>
            <person name="Fitzgerald M."/>
            <person name="Haas B."/>
            <person name="Abouelleil A."/>
            <person name="Alvarado L."/>
            <person name="Arachchi H.M."/>
            <person name="Berlin A."/>
            <person name="Brown A."/>
            <person name="Chapman S.B."/>
            <person name="Chen Z."/>
            <person name="Dunbar C."/>
            <person name="Freedman E."/>
            <person name="Gearin G."/>
            <person name="Gellesch M."/>
            <person name="Goldberg J."/>
            <person name="Griggs A."/>
            <person name="Gujja S."/>
            <person name="Heiman D."/>
            <person name="Howarth C."/>
            <person name="Larson L."/>
            <person name="Lui A."/>
            <person name="MacDonald P.J.P."/>
            <person name="Montmayeur A."/>
            <person name="Murphy C."/>
            <person name="Neiman D."/>
            <person name="Pearson M."/>
            <person name="Priest M."/>
            <person name="Roberts A."/>
            <person name="Saif S."/>
            <person name="Shea T."/>
            <person name="Shenoy N."/>
            <person name="Sisk P."/>
            <person name="Stolte C."/>
            <person name="Sykes S."/>
            <person name="Wortman J."/>
            <person name="Nusbaum C."/>
            <person name="Birren B."/>
        </authorList>
    </citation>
    <scope>NUCLEOTIDE SEQUENCE</scope>
    <source>
        <strain evidence="9">NIH/UT8656</strain>
    </source>
</reference>
<dbReference type="InterPro" id="IPR011701">
    <property type="entry name" value="MFS"/>
</dbReference>
<feature type="domain" description="Major facilitator superfamily (MFS) profile" evidence="8">
    <location>
        <begin position="58"/>
        <end position="496"/>
    </location>
</feature>
<dbReference type="PANTHER" id="PTHR23502:SF163">
    <property type="entry name" value="MAJOR FACILITATOR SUPERFAMILY (MFS) PROFILE DOMAIN-CONTAINING PROTEIN"/>
    <property type="match status" value="1"/>
</dbReference>
<feature type="transmembrane region" description="Helical" evidence="7">
    <location>
        <begin position="215"/>
        <end position="234"/>
    </location>
</feature>
<keyword evidence="4 7" id="KW-0472">Membrane</keyword>
<protein>
    <submittedName>
        <fullName evidence="9">MFS transporter, DHA1 family, multidrug resistance protein</fullName>
    </submittedName>
</protein>
<feature type="transmembrane region" description="Helical" evidence="7">
    <location>
        <begin position="336"/>
        <end position="357"/>
    </location>
</feature>
<dbReference type="STRING" id="858893.H6CBD2"/>
<feature type="transmembrane region" description="Helical" evidence="7">
    <location>
        <begin position="150"/>
        <end position="172"/>
    </location>
</feature>
<feature type="transmembrane region" description="Helical" evidence="7">
    <location>
        <begin position="290"/>
        <end position="316"/>
    </location>
</feature>
<dbReference type="GO" id="GO:0022857">
    <property type="term" value="F:transmembrane transporter activity"/>
    <property type="evidence" value="ECO:0007669"/>
    <property type="project" value="InterPro"/>
</dbReference>
<accession>H6CBD2</accession>
<proteinExistence type="inferred from homology"/>
<evidence type="ECO:0000256" key="5">
    <source>
        <dbReference type="ARBA" id="ARBA00038347"/>
    </source>
</evidence>
<dbReference type="GeneID" id="20313656"/>
<dbReference type="eggNOG" id="KOG0255">
    <property type="taxonomic scope" value="Eukaryota"/>
</dbReference>
<evidence type="ECO:0000313" key="10">
    <source>
        <dbReference type="Proteomes" id="UP000007304"/>
    </source>
</evidence>
<evidence type="ECO:0000259" key="8">
    <source>
        <dbReference type="PROSITE" id="PS50850"/>
    </source>
</evidence>
<comment type="subcellular location">
    <subcellularLocation>
        <location evidence="1">Membrane</location>
        <topology evidence="1">Multi-pass membrane protein</topology>
    </subcellularLocation>
</comment>
<evidence type="ECO:0000256" key="1">
    <source>
        <dbReference type="ARBA" id="ARBA00004141"/>
    </source>
</evidence>
<feature type="transmembrane region" description="Helical" evidence="7">
    <location>
        <begin position="127"/>
        <end position="144"/>
    </location>
</feature>
<dbReference type="HOGENOM" id="CLU_008455_1_0_1"/>
<dbReference type="InterPro" id="IPR036259">
    <property type="entry name" value="MFS_trans_sf"/>
</dbReference>
<evidence type="ECO:0000256" key="3">
    <source>
        <dbReference type="ARBA" id="ARBA00022989"/>
    </source>
</evidence>
<organism evidence="9 10">
    <name type="scientific">Exophiala dermatitidis (strain ATCC 34100 / CBS 525.76 / NIH/UT8656)</name>
    <name type="common">Black yeast</name>
    <name type="synonym">Wangiella dermatitidis</name>
    <dbReference type="NCBI Taxonomy" id="858893"/>
    <lineage>
        <taxon>Eukaryota</taxon>
        <taxon>Fungi</taxon>
        <taxon>Dikarya</taxon>
        <taxon>Ascomycota</taxon>
        <taxon>Pezizomycotina</taxon>
        <taxon>Eurotiomycetes</taxon>
        <taxon>Chaetothyriomycetidae</taxon>
        <taxon>Chaetothyriales</taxon>
        <taxon>Herpotrichiellaceae</taxon>
        <taxon>Exophiala</taxon>
    </lineage>
</organism>
<dbReference type="SUPFAM" id="SSF103473">
    <property type="entry name" value="MFS general substrate transporter"/>
    <property type="match status" value="1"/>
</dbReference>
<dbReference type="PROSITE" id="PS50850">
    <property type="entry name" value="MFS"/>
    <property type="match status" value="1"/>
</dbReference>
<dbReference type="PANTHER" id="PTHR23502">
    <property type="entry name" value="MAJOR FACILITATOR SUPERFAMILY"/>
    <property type="match status" value="1"/>
</dbReference>
<evidence type="ECO:0000256" key="7">
    <source>
        <dbReference type="SAM" id="Phobius"/>
    </source>
</evidence>
<keyword evidence="2 7" id="KW-0812">Transmembrane</keyword>
<dbReference type="EMBL" id="JH226137">
    <property type="protein sequence ID" value="EHY61079.1"/>
    <property type="molecule type" value="Genomic_DNA"/>
</dbReference>
<gene>
    <name evidence="9" type="ORF">HMPREF1120_09017</name>
</gene>
<dbReference type="InterPro" id="IPR020846">
    <property type="entry name" value="MFS_dom"/>
</dbReference>
<dbReference type="Gene3D" id="1.20.1250.20">
    <property type="entry name" value="MFS general substrate transporter like domains"/>
    <property type="match status" value="1"/>
</dbReference>
<evidence type="ECO:0000313" key="9">
    <source>
        <dbReference type="EMBL" id="EHY61079.1"/>
    </source>
</evidence>
<dbReference type="AlphaFoldDB" id="H6CBD2"/>
<evidence type="ECO:0000256" key="4">
    <source>
        <dbReference type="ARBA" id="ARBA00023136"/>
    </source>
</evidence>
<name>H6CBD2_EXODN</name>
<dbReference type="OrthoDB" id="5296287at2759"/>
<feature type="transmembrane region" description="Helical" evidence="7">
    <location>
        <begin position="471"/>
        <end position="495"/>
    </location>
</feature>
<feature type="region of interest" description="Disordered" evidence="6">
    <location>
        <begin position="1"/>
        <end position="20"/>
    </location>
</feature>
<dbReference type="RefSeq" id="XP_009161540.1">
    <property type="nucleotide sequence ID" value="XM_009163292.1"/>
</dbReference>
<feature type="transmembrane region" description="Helical" evidence="7">
    <location>
        <begin position="403"/>
        <end position="429"/>
    </location>
</feature>
<dbReference type="GO" id="GO:0016020">
    <property type="term" value="C:membrane"/>
    <property type="evidence" value="ECO:0007669"/>
    <property type="project" value="UniProtKB-SubCell"/>
</dbReference>
<keyword evidence="10" id="KW-1185">Reference proteome</keyword>
<dbReference type="Pfam" id="PF07690">
    <property type="entry name" value="MFS_1"/>
    <property type="match status" value="1"/>
</dbReference>
<dbReference type="InParanoid" id="H6CBD2"/>
<feature type="transmembrane region" description="Helical" evidence="7">
    <location>
        <begin position="184"/>
        <end position="203"/>
    </location>
</feature>